<keyword evidence="2" id="KW-0238">DNA-binding</keyword>
<keyword evidence="1" id="KW-0805">Transcription regulation</keyword>
<dbReference type="InterPro" id="IPR011051">
    <property type="entry name" value="RmlC_Cupin_sf"/>
</dbReference>
<dbReference type="InterPro" id="IPR009057">
    <property type="entry name" value="Homeodomain-like_sf"/>
</dbReference>
<dbReference type="GO" id="GO:0003700">
    <property type="term" value="F:DNA-binding transcription factor activity"/>
    <property type="evidence" value="ECO:0007669"/>
    <property type="project" value="InterPro"/>
</dbReference>
<name>A0A1I4SPE6_9HYPH</name>
<dbReference type="Gene3D" id="2.60.120.10">
    <property type="entry name" value="Jelly Rolls"/>
    <property type="match status" value="1"/>
</dbReference>
<reference evidence="5 6" key="1">
    <citation type="submission" date="2017-12" db="EMBL/GenBank/DDBJ databases">
        <title>Anaerobic carbon monoxide metabolism by Pleomorphomonas carboxyditropha sp. nov., a new mesophilic hydrogenogenic carboxidotroph.</title>
        <authorList>
            <person name="Esquivel-Elizondo S."/>
            <person name="Krajmalnik-Brown R."/>
        </authorList>
    </citation>
    <scope>NUCLEOTIDE SEQUENCE [LARGE SCALE GENOMIC DNA]</scope>
    <source>
        <strain evidence="5 6">R5-392</strain>
    </source>
</reference>
<organism evidence="5 6">
    <name type="scientific">Pleomorphomonas diazotrophica</name>
    <dbReference type="NCBI Taxonomy" id="1166257"/>
    <lineage>
        <taxon>Bacteria</taxon>
        <taxon>Pseudomonadati</taxon>
        <taxon>Pseudomonadota</taxon>
        <taxon>Alphaproteobacteria</taxon>
        <taxon>Hyphomicrobiales</taxon>
        <taxon>Pleomorphomonadaceae</taxon>
        <taxon>Pleomorphomonas</taxon>
    </lineage>
</organism>
<dbReference type="Gene3D" id="1.10.10.60">
    <property type="entry name" value="Homeodomain-like"/>
    <property type="match status" value="1"/>
</dbReference>
<dbReference type="PROSITE" id="PS01124">
    <property type="entry name" value="HTH_ARAC_FAMILY_2"/>
    <property type="match status" value="1"/>
</dbReference>
<evidence type="ECO:0000256" key="1">
    <source>
        <dbReference type="ARBA" id="ARBA00023015"/>
    </source>
</evidence>
<dbReference type="PRINTS" id="PR00032">
    <property type="entry name" value="HTHARAC"/>
</dbReference>
<dbReference type="InterPro" id="IPR020449">
    <property type="entry name" value="Tscrpt_reg_AraC-type_HTH"/>
</dbReference>
<dbReference type="CDD" id="cd06976">
    <property type="entry name" value="cupin_MtlR-like_N"/>
    <property type="match status" value="1"/>
</dbReference>
<comment type="caution">
    <text evidence="5">The sequence shown here is derived from an EMBL/GenBank/DDBJ whole genome shotgun (WGS) entry which is preliminary data.</text>
</comment>
<dbReference type="AlphaFoldDB" id="A0A1I4SPE6"/>
<keyword evidence="3" id="KW-0804">Transcription</keyword>
<evidence type="ECO:0000256" key="2">
    <source>
        <dbReference type="ARBA" id="ARBA00023125"/>
    </source>
</evidence>
<dbReference type="SUPFAM" id="SSF51182">
    <property type="entry name" value="RmlC-like cupins"/>
    <property type="match status" value="1"/>
</dbReference>
<dbReference type="InterPro" id="IPR018062">
    <property type="entry name" value="HTH_AraC-typ_CS"/>
</dbReference>
<proteinExistence type="predicted"/>
<evidence type="ECO:0000259" key="4">
    <source>
        <dbReference type="PROSITE" id="PS01124"/>
    </source>
</evidence>
<feature type="domain" description="HTH araC/xylS-type" evidence="4">
    <location>
        <begin position="188"/>
        <end position="287"/>
    </location>
</feature>
<gene>
    <name evidence="5" type="ORF">CXZ10_13545</name>
</gene>
<dbReference type="SMART" id="SM00342">
    <property type="entry name" value="HTH_ARAC"/>
    <property type="match status" value="1"/>
</dbReference>
<dbReference type="Pfam" id="PF12833">
    <property type="entry name" value="HTH_18"/>
    <property type="match status" value="1"/>
</dbReference>
<dbReference type="EMBL" id="PJNW01000011">
    <property type="protein sequence ID" value="PKR88432.1"/>
    <property type="molecule type" value="Genomic_DNA"/>
</dbReference>
<dbReference type="InterPro" id="IPR018060">
    <property type="entry name" value="HTH_AraC"/>
</dbReference>
<dbReference type="OrthoDB" id="9816011at2"/>
<dbReference type="PANTHER" id="PTHR46796">
    <property type="entry name" value="HTH-TYPE TRANSCRIPTIONAL ACTIVATOR RHAS-RELATED"/>
    <property type="match status" value="1"/>
</dbReference>
<evidence type="ECO:0000313" key="5">
    <source>
        <dbReference type="EMBL" id="PKR88432.1"/>
    </source>
</evidence>
<evidence type="ECO:0000256" key="3">
    <source>
        <dbReference type="ARBA" id="ARBA00023163"/>
    </source>
</evidence>
<dbReference type="GO" id="GO:0043565">
    <property type="term" value="F:sequence-specific DNA binding"/>
    <property type="evidence" value="ECO:0007669"/>
    <property type="project" value="InterPro"/>
</dbReference>
<keyword evidence="6" id="KW-1185">Reference proteome</keyword>
<evidence type="ECO:0000313" key="6">
    <source>
        <dbReference type="Proteomes" id="UP000233491"/>
    </source>
</evidence>
<dbReference type="Proteomes" id="UP000233491">
    <property type="component" value="Unassembled WGS sequence"/>
</dbReference>
<dbReference type="SUPFAM" id="SSF46689">
    <property type="entry name" value="Homeodomain-like"/>
    <property type="match status" value="1"/>
</dbReference>
<sequence>MGQTKPVLEVIEAPLERTFRVYSHDYPFAYSGWHHHPEYELHLIRRSTGQFYVGTYAGEFGPGNLVMTGPNLPHMWVSDGADRDIDGRIRDRDLVLQMGAGFAERCMAEFSDCAGLSALLDATRSGIEFSPSAATEAAGLMEALLRADGFERIALFFKLMRVLEQDGDRRSLSLKGLEHQCAQPRRLERMLAYIAANFNRPGLTCREVAATEGMALAAFSRLFERHLRCSCAEYINHLRIYKACQLLSETEDMVTSIAMDVGYETLSTFNRNFLRLIGRTPSAFRAERRAGPRGRARAAA</sequence>
<dbReference type="PROSITE" id="PS00041">
    <property type="entry name" value="HTH_ARAC_FAMILY_1"/>
    <property type="match status" value="1"/>
</dbReference>
<accession>A0A1I4SPE6</accession>
<dbReference type="InterPro" id="IPR050204">
    <property type="entry name" value="AraC_XylS_family_regulators"/>
</dbReference>
<protein>
    <submittedName>
        <fullName evidence="5">AraC family transcriptional regulator</fullName>
    </submittedName>
</protein>
<dbReference type="RefSeq" id="WP_101289886.1">
    <property type="nucleotide sequence ID" value="NZ_FOUQ01000004.1"/>
</dbReference>
<dbReference type="InterPro" id="IPR014710">
    <property type="entry name" value="RmlC-like_jellyroll"/>
</dbReference>